<keyword evidence="5" id="KW-0067">ATP-binding</keyword>
<name>A0A816SQV9_BRANA</name>
<accession>A0A816SQV9</accession>
<feature type="region of interest" description="Disordered" evidence="8">
    <location>
        <begin position="1"/>
        <end position="23"/>
    </location>
</feature>
<dbReference type="PANTHER" id="PTHR23070">
    <property type="entry name" value="BCS1 AAA-TYPE ATPASE"/>
    <property type="match status" value="1"/>
</dbReference>
<dbReference type="FunFam" id="3.40.50.300:FF:001122">
    <property type="entry name" value="AAA-ATPase ASD, mitochondrial"/>
    <property type="match status" value="1"/>
</dbReference>
<evidence type="ECO:0000256" key="1">
    <source>
        <dbReference type="ARBA" id="ARBA00001946"/>
    </source>
</evidence>
<keyword evidence="9" id="KW-0812">Transmembrane</keyword>
<comment type="catalytic activity">
    <reaction evidence="7">
        <text>ATP + H2O = ADP + phosphate + H(+)</text>
        <dbReference type="Rhea" id="RHEA:13065"/>
        <dbReference type="ChEBI" id="CHEBI:15377"/>
        <dbReference type="ChEBI" id="CHEBI:15378"/>
        <dbReference type="ChEBI" id="CHEBI:30616"/>
        <dbReference type="ChEBI" id="CHEBI:43474"/>
        <dbReference type="ChEBI" id="CHEBI:456216"/>
    </reaction>
</comment>
<dbReference type="SUPFAM" id="SSF52540">
    <property type="entry name" value="P-loop containing nucleoside triphosphate hydrolases"/>
    <property type="match status" value="1"/>
</dbReference>
<evidence type="ECO:0000256" key="3">
    <source>
        <dbReference type="ARBA" id="ARBA00022741"/>
    </source>
</evidence>
<feature type="region of interest" description="Disordered" evidence="8">
    <location>
        <begin position="354"/>
        <end position="384"/>
    </location>
</feature>
<dbReference type="InterPro" id="IPR027417">
    <property type="entry name" value="P-loop_NTPase"/>
</dbReference>
<keyword evidence="9" id="KW-0472">Membrane</keyword>
<dbReference type="EMBL" id="HG994360">
    <property type="protein sequence ID" value="CAF2089987.1"/>
    <property type="molecule type" value="Genomic_DNA"/>
</dbReference>
<feature type="domain" description="AAA+ ATPase" evidence="10">
    <location>
        <begin position="284"/>
        <end position="441"/>
    </location>
</feature>
<reference evidence="11" key="1">
    <citation type="submission" date="2021-01" db="EMBL/GenBank/DDBJ databases">
        <authorList>
            <consortium name="Genoscope - CEA"/>
            <person name="William W."/>
        </authorList>
    </citation>
    <scope>NUCLEOTIDE SEQUENCE</scope>
</reference>
<dbReference type="Proteomes" id="UP001295469">
    <property type="component" value="Chromosome A06"/>
</dbReference>
<dbReference type="Pfam" id="PF14363">
    <property type="entry name" value="AAA_assoc"/>
    <property type="match status" value="1"/>
</dbReference>
<dbReference type="AlphaFoldDB" id="A0A816SQV9"/>
<feature type="compositionally biased region" description="Basic and acidic residues" evidence="8">
    <location>
        <begin position="544"/>
        <end position="566"/>
    </location>
</feature>
<feature type="region of interest" description="Disordered" evidence="8">
    <location>
        <begin position="506"/>
        <end position="566"/>
    </location>
</feature>
<dbReference type="InterPro" id="IPR058017">
    <property type="entry name" value="At3g28540-like_C"/>
</dbReference>
<evidence type="ECO:0000259" key="10">
    <source>
        <dbReference type="SMART" id="SM00382"/>
    </source>
</evidence>
<dbReference type="InterPro" id="IPR003593">
    <property type="entry name" value="AAA+_ATPase"/>
</dbReference>
<feature type="compositionally biased region" description="Basic and acidic residues" evidence="8">
    <location>
        <begin position="369"/>
        <end position="384"/>
    </location>
</feature>
<evidence type="ECO:0000256" key="4">
    <source>
        <dbReference type="ARBA" id="ARBA00022801"/>
    </source>
</evidence>
<dbReference type="Pfam" id="PF00004">
    <property type="entry name" value="AAA"/>
    <property type="match status" value="1"/>
</dbReference>
<dbReference type="GO" id="GO:0005524">
    <property type="term" value="F:ATP binding"/>
    <property type="evidence" value="ECO:0007669"/>
    <property type="project" value="UniProtKB-KW"/>
</dbReference>
<dbReference type="InterPro" id="IPR050747">
    <property type="entry name" value="Mitochondrial_chaperone_BCS1"/>
</dbReference>
<keyword evidence="3" id="KW-0547">Nucleotide-binding</keyword>
<evidence type="ECO:0000256" key="9">
    <source>
        <dbReference type="SAM" id="Phobius"/>
    </source>
</evidence>
<protein>
    <submittedName>
        <fullName evidence="11">(rape) hypothetical protein</fullName>
    </submittedName>
</protein>
<dbReference type="GO" id="GO:0006950">
    <property type="term" value="P:response to stress"/>
    <property type="evidence" value="ECO:0007669"/>
    <property type="project" value="UniProtKB-ARBA"/>
</dbReference>
<organism evidence="11">
    <name type="scientific">Brassica napus</name>
    <name type="common">Rape</name>
    <dbReference type="NCBI Taxonomy" id="3708"/>
    <lineage>
        <taxon>Eukaryota</taxon>
        <taxon>Viridiplantae</taxon>
        <taxon>Streptophyta</taxon>
        <taxon>Embryophyta</taxon>
        <taxon>Tracheophyta</taxon>
        <taxon>Spermatophyta</taxon>
        <taxon>Magnoliopsida</taxon>
        <taxon>eudicotyledons</taxon>
        <taxon>Gunneridae</taxon>
        <taxon>Pentapetalae</taxon>
        <taxon>rosids</taxon>
        <taxon>malvids</taxon>
        <taxon>Brassicales</taxon>
        <taxon>Brassicaceae</taxon>
        <taxon>Brassiceae</taxon>
        <taxon>Brassica</taxon>
    </lineage>
</organism>
<comment type="similarity">
    <text evidence="2">Belongs to the AAA ATPase family. BCS1 subfamily.</text>
</comment>
<dbReference type="SMART" id="SM00382">
    <property type="entry name" value="AAA"/>
    <property type="match status" value="1"/>
</dbReference>
<evidence type="ECO:0000256" key="2">
    <source>
        <dbReference type="ARBA" id="ARBA00007448"/>
    </source>
</evidence>
<dbReference type="GO" id="GO:0016887">
    <property type="term" value="F:ATP hydrolysis activity"/>
    <property type="evidence" value="ECO:0007669"/>
    <property type="project" value="InterPro"/>
</dbReference>
<dbReference type="InterPro" id="IPR003959">
    <property type="entry name" value="ATPase_AAA_core"/>
</dbReference>
<keyword evidence="4" id="KW-0378">Hydrolase</keyword>
<feature type="compositionally biased region" description="Basic and acidic residues" evidence="8">
    <location>
        <begin position="506"/>
        <end position="537"/>
    </location>
</feature>
<dbReference type="Pfam" id="PF25568">
    <property type="entry name" value="AAA_lid_At3g28540"/>
    <property type="match status" value="1"/>
</dbReference>
<proteinExistence type="inferred from homology"/>
<evidence type="ECO:0000256" key="6">
    <source>
        <dbReference type="ARBA" id="ARBA00022842"/>
    </source>
</evidence>
<dbReference type="Gene3D" id="6.10.280.40">
    <property type="match status" value="1"/>
</dbReference>
<feature type="transmembrane region" description="Helical" evidence="9">
    <location>
        <begin position="46"/>
        <end position="66"/>
    </location>
</feature>
<evidence type="ECO:0000256" key="5">
    <source>
        <dbReference type="ARBA" id="ARBA00022840"/>
    </source>
</evidence>
<evidence type="ECO:0000256" key="8">
    <source>
        <dbReference type="SAM" id="MobiDB-lite"/>
    </source>
</evidence>
<comment type="cofactor">
    <cofactor evidence="1">
        <name>Mg(2+)</name>
        <dbReference type="ChEBI" id="CHEBI:18420"/>
    </cofactor>
</comment>
<keyword evidence="9" id="KW-1133">Transmembrane helix</keyword>
<evidence type="ECO:0000256" key="7">
    <source>
        <dbReference type="ARBA" id="ARBA00049360"/>
    </source>
</evidence>
<gene>
    <name evidence="11" type="ORF">DARMORV10_A06P40480.1</name>
</gene>
<dbReference type="InterPro" id="IPR025753">
    <property type="entry name" value="AAA_N_dom"/>
</dbReference>
<sequence length="566" mass="65603">MKPNQSKLAKSQDSKQKKSKHTNLSLATQATSLETQATQKNMLDTAAIWGITGTTVTSFMFIWAIYSQYVPRHLRSYIEKYAYKMIGWVSLYVHIKFNEYTDEGLKRSENYDAIRNYLSTNSAARALRLKADESKNSKALVLSMDDHEEVEDVFDGVKVKWYSNVKAIQTESSGYGRSSSGERRFFTLTFHRRHRGMIIESYITHVLREGREIGLRNRERKLFTNNSSSEWYAWRSGKWSNVPFHHPATFETLAMDPEKKEGVKKDLVRFSKGKDYYKKVGKLWKRGYLLFGPPGTGKSTMISAIANFLEYDVYDLELTTVKDNSELKKLLLDTKGKSIIVIEDIDCSLDLTGQRKSKKEEDEEEDEDEKKKEEEEKKKKMEGERQSKVTLSGLLNSIDGLWSACSDEKIIIFTTNFVDKLDPALIRRGRMDNHIEMSYCRFEAFKVLAKNYLEIETHELYGEIERLLEETDVSPADVAETLMPKSDEEDADVCIKRLVKTVEEEKEKAKKLAEEEEKSKAEREERRRKKKEEAEEKKKKKKKEEKDKKVKGSEENSDLHESNGTN</sequence>
<keyword evidence="6" id="KW-0460">Magnesium</keyword>
<dbReference type="Gene3D" id="3.40.50.300">
    <property type="entry name" value="P-loop containing nucleotide triphosphate hydrolases"/>
    <property type="match status" value="1"/>
</dbReference>
<dbReference type="CDD" id="cd19510">
    <property type="entry name" value="RecA-like_BCS1"/>
    <property type="match status" value="1"/>
</dbReference>
<evidence type="ECO:0000313" key="11">
    <source>
        <dbReference type="EMBL" id="CAF2089987.1"/>
    </source>
</evidence>